<protein>
    <recommendedName>
        <fullName evidence="5">Exo-alpha-sialidase</fullName>
    </recommendedName>
</protein>
<accession>A0A5C6X0L9</accession>
<name>A0A5C6X0L9_9DELT</name>
<feature type="chain" id="PRO_5023011544" description="Exo-alpha-sialidase" evidence="2">
    <location>
        <begin position="33"/>
        <end position="439"/>
    </location>
</feature>
<evidence type="ECO:0000313" key="4">
    <source>
        <dbReference type="Proteomes" id="UP000321412"/>
    </source>
</evidence>
<evidence type="ECO:0000256" key="1">
    <source>
        <dbReference type="SAM" id="MobiDB-lite"/>
    </source>
</evidence>
<keyword evidence="4" id="KW-1185">Reference proteome</keyword>
<dbReference type="EMBL" id="VOSM01000019">
    <property type="protein sequence ID" value="TXD33733.1"/>
    <property type="molecule type" value="Genomic_DNA"/>
</dbReference>
<sequence length="439" mass="46361">MIDLATSIGRRPASLAALAAATLLGASPALYAHGAPPRARQAFALTDPGGGDALWALSTNFGVMSQSAPSRYICEEAFEAGETYIMLPFAADRWVSLGEDRVALSEAGCQIEVVHTYALPPVDAAHRPTTGEVIVALADANEAQLHYSQDGGRTWSQLAIDLSDLRPTGVRFVGEGQVALSAFRTPDERRGEAVVAHLNVRSAAPALNLFELPAERRYPYLLAAASGQLLWHAQGPESQEVYWSELEAFPAPGAPVFELDAWPAAGALSTAGERAWLSGSDENPGIFTAERQTPDLWQPLPSEHHARCLTPTADGLLICGHRATDGFDLALLDAAGEVEPLVDFRELQGPRSECLSAEGTLNPCQAVWPELARTLGIDPGSVDEGADAGDIPDAGAAPDAGDAPGQAGEPGCAQSGGSVGARWWWVIAIALLSARRRRR</sequence>
<reference evidence="3 4" key="1">
    <citation type="submission" date="2019-08" db="EMBL/GenBank/DDBJ databases">
        <title>Bradymonadales sp. TMQ4.</title>
        <authorList>
            <person name="Liang Q."/>
        </authorList>
    </citation>
    <scope>NUCLEOTIDE SEQUENCE [LARGE SCALE GENOMIC DNA]</scope>
    <source>
        <strain evidence="3 4">TMQ4</strain>
    </source>
</reference>
<proteinExistence type="predicted"/>
<feature type="region of interest" description="Disordered" evidence="1">
    <location>
        <begin position="378"/>
        <end position="417"/>
    </location>
</feature>
<evidence type="ECO:0000256" key="2">
    <source>
        <dbReference type="SAM" id="SignalP"/>
    </source>
</evidence>
<dbReference type="RefSeq" id="WP_146983390.1">
    <property type="nucleotide sequence ID" value="NZ_VOSM01000019.1"/>
</dbReference>
<feature type="signal peptide" evidence="2">
    <location>
        <begin position="1"/>
        <end position="32"/>
    </location>
</feature>
<dbReference type="SUPFAM" id="SSF110296">
    <property type="entry name" value="Oligoxyloglucan reducing end-specific cellobiohydrolase"/>
    <property type="match status" value="1"/>
</dbReference>
<evidence type="ECO:0000313" key="3">
    <source>
        <dbReference type="EMBL" id="TXD33733.1"/>
    </source>
</evidence>
<organism evidence="3 4">
    <name type="scientific">Lujinxingia vulgaris</name>
    <dbReference type="NCBI Taxonomy" id="2600176"/>
    <lineage>
        <taxon>Bacteria</taxon>
        <taxon>Deltaproteobacteria</taxon>
        <taxon>Bradymonadales</taxon>
        <taxon>Lujinxingiaceae</taxon>
        <taxon>Lujinxingia</taxon>
    </lineage>
</organism>
<dbReference type="AlphaFoldDB" id="A0A5C6X0L9"/>
<dbReference type="OrthoDB" id="5491419at2"/>
<dbReference type="Proteomes" id="UP000321412">
    <property type="component" value="Unassembled WGS sequence"/>
</dbReference>
<gene>
    <name evidence="3" type="ORF">FRC98_20220</name>
</gene>
<feature type="compositionally biased region" description="Low complexity" evidence="1">
    <location>
        <begin position="388"/>
        <end position="411"/>
    </location>
</feature>
<evidence type="ECO:0008006" key="5">
    <source>
        <dbReference type="Google" id="ProtNLM"/>
    </source>
</evidence>
<comment type="caution">
    <text evidence="3">The sequence shown here is derived from an EMBL/GenBank/DDBJ whole genome shotgun (WGS) entry which is preliminary data.</text>
</comment>
<keyword evidence="2" id="KW-0732">Signal</keyword>